<dbReference type="OrthoDB" id="9082352at2"/>
<feature type="region of interest" description="Disordered" evidence="3">
    <location>
        <begin position="132"/>
        <end position="161"/>
    </location>
</feature>
<dbReference type="InterPro" id="IPR049945">
    <property type="entry name" value="AAA_22"/>
</dbReference>
<dbReference type="PANTHER" id="PTHR47691:SF3">
    <property type="entry name" value="HTH-TYPE TRANSCRIPTIONAL REGULATOR RV0890C-RELATED"/>
    <property type="match status" value="1"/>
</dbReference>
<reference evidence="5" key="1">
    <citation type="submission" date="2010-09" db="EMBL/GenBank/DDBJ databases">
        <title>Complete sequence of chromosome2 of Burkholderia sp. CCGE1003.</title>
        <authorList>
            <consortium name="US DOE Joint Genome Institute"/>
            <person name="Lucas S."/>
            <person name="Copeland A."/>
            <person name="Lapidus A."/>
            <person name="Cheng J.-F."/>
            <person name="Bruce D."/>
            <person name="Goodwin L."/>
            <person name="Pitluck S."/>
            <person name="Daligault H."/>
            <person name="Davenport K."/>
            <person name="Detter J.C."/>
            <person name="Han C."/>
            <person name="Tapia R."/>
            <person name="Land M."/>
            <person name="Hauser L."/>
            <person name="Jeffries C."/>
            <person name="Kyrpides N."/>
            <person name="Ivanova N."/>
            <person name="Ovchinnikova G."/>
            <person name="Martinez-Romero E."/>
            <person name="Rogel M.A."/>
            <person name="Auchtung J."/>
            <person name="Tiedje J.M."/>
            <person name="Woyke T."/>
        </authorList>
    </citation>
    <scope>NUCLEOTIDE SEQUENCE</scope>
    <source>
        <strain evidence="5">CCGE1003</strain>
    </source>
</reference>
<feature type="domain" description="OmpR/PhoB-type" evidence="4">
    <location>
        <begin position="8"/>
        <end position="103"/>
    </location>
</feature>
<evidence type="ECO:0000256" key="1">
    <source>
        <dbReference type="ARBA" id="ARBA00023125"/>
    </source>
</evidence>
<dbReference type="KEGG" id="bgf:BC1003_3619"/>
<proteinExistence type="predicted"/>
<dbReference type="SUPFAM" id="SSF52540">
    <property type="entry name" value="P-loop containing nucleoside triphosphate hydrolases"/>
    <property type="match status" value="1"/>
</dbReference>
<evidence type="ECO:0000256" key="2">
    <source>
        <dbReference type="PROSITE-ProRule" id="PRU01091"/>
    </source>
</evidence>
<dbReference type="InterPro" id="IPR027417">
    <property type="entry name" value="P-loop_NTPase"/>
</dbReference>
<name>E1TI52_BURSG</name>
<dbReference type="CDD" id="cd00383">
    <property type="entry name" value="trans_reg_C"/>
    <property type="match status" value="1"/>
</dbReference>
<dbReference type="PROSITE" id="PS51755">
    <property type="entry name" value="OMPR_PHOB"/>
    <property type="match status" value="1"/>
</dbReference>
<evidence type="ECO:0000313" key="5">
    <source>
        <dbReference type="EMBL" id="ADN59560.1"/>
    </source>
</evidence>
<dbReference type="eggNOG" id="COG3710">
    <property type="taxonomic scope" value="Bacteria"/>
</dbReference>
<organism evidence="5">
    <name type="scientific">Burkholderia sp. (strain CCGE1003)</name>
    <dbReference type="NCBI Taxonomy" id="640512"/>
    <lineage>
        <taxon>Bacteria</taxon>
        <taxon>Pseudomonadati</taxon>
        <taxon>Pseudomonadota</taxon>
        <taxon>Betaproteobacteria</taxon>
        <taxon>Burkholderiales</taxon>
        <taxon>Burkholderiaceae</taxon>
        <taxon>Burkholderia</taxon>
    </lineage>
</organism>
<dbReference type="AlphaFoldDB" id="E1TI52"/>
<protein>
    <submittedName>
        <fullName evidence="5">Transcriptional regulator, CadC</fullName>
    </submittedName>
</protein>
<gene>
    <name evidence="5" type="ordered locus">BC1003_3619</name>
</gene>
<feature type="compositionally biased region" description="Low complexity" evidence="3">
    <location>
        <begin position="139"/>
        <end position="157"/>
    </location>
</feature>
<keyword evidence="1 2" id="KW-0238">DNA-binding</keyword>
<dbReference type="GO" id="GO:0016887">
    <property type="term" value="F:ATP hydrolysis activity"/>
    <property type="evidence" value="ECO:0007669"/>
    <property type="project" value="InterPro"/>
</dbReference>
<dbReference type="SMART" id="SM00862">
    <property type="entry name" value="Trans_reg_C"/>
    <property type="match status" value="1"/>
</dbReference>
<feature type="DNA-binding region" description="OmpR/PhoB-type" evidence="2">
    <location>
        <begin position="8"/>
        <end position="103"/>
    </location>
</feature>
<dbReference type="GO" id="GO:0006355">
    <property type="term" value="P:regulation of DNA-templated transcription"/>
    <property type="evidence" value="ECO:0007669"/>
    <property type="project" value="InterPro"/>
</dbReference>
<dbReference type="InterPro" id="IPR001867">
    <property type="entry name" value="OmpR/PhoB-type_DNA-bd"/>
</dbReference>
<dbReference type="InterPro" id="IPR036388">
    <property type="entry name" value="WH-like_DNA-bd_sf"/>
</dbReference>
<evidence type="ECO:0000259" key="4">
    <source>
        <dbReference type="PROSITE" id="PS51755"/>
    </source>
</evidence>
<dbReference type="GO" id="GO:0003677">
    <property type="term" value="F:DNA binding"/>
    <property type="evidence" value="ECO:0007669"/>
    <property type="project" value="UniProtKB-UniRule"/>
</dbReference>
<dbReference type="HOGENOM" id="CLU_004665_7_2_4"/>
<dbReference type="Gene3D" id="3.40.50.300">
    <property type="entry name" value="P-loop containing nucleotide triphosphate hydrolases"/>
    <property type="match status" value="1"/>
</dbReference>
<accession>E1TI52</accession>
<dbReference type="EMBL" id="CP002218">
    <property type="protein sequence ID" value="ADN59560.1"/>
    <property type="molecule type" value="Genomic_DNA"/>
</dbReference>
<dbReference type="Pfam" id="PF13401">
    <property type="entry name" value="AAA_22"/>
    <property type="match status" value="1"/>
</dbReference>
<dbReference type="Pfam" id="PF00486">
    <property type="entry name" value="Trans_reg_C"/>
    <property type="match status" value="1"/>
</dbReference>
<dbReference type="PANTHER" id="PTHR47691">
    <property type="entry name" value="REGULATOR-RELATED"/>
    <property type="match status" value="1"/>
</dbReference>
<dbReference type="GO" id="GO:0000160">
    <property type="term" value="P:phosphorelay signal transduction system"/>
    <property type="evidence" value="ECO:0007669"/>
    <property type="project" value="InterPro"/>
</dbReference>
<dbReference type="eggNOG" id="COG3903">
    <property type="taxonomic scope" value="Bacteria"/>
</dbReference>
<dbReference type="SUPFAM" id="SSF46894">
    <property type="entry name" value="C-terminal effector domain of the bipartite response regulators"/>
    <property type="match status" value="1"/>
</dbReference>
<evidence type="ECO:0000256" key="3">
    <source>
        <dbReference type="SAM" id="MobiDB-lite"/>
    </source>
</evidence>
<dbReference type="InterPro" id="IPR016032">
    <property type="entry name" value="Sig_transdc_resp-reg_C-effctor"/>
</dbReference>
<dbReference type="Gene3D" id="1.10.10.10">
    <property type="entry name" value="Winged helix-like DNA-binding domain superfamily/Winged helix DNA-binding domain"/>
    <property type="match status" value="1"/>
</dbReference>
<sequence>MPSLRPNETVIAFSRFTLSQEPPRLVADGLEVELGARALELLIALVEARGRPVAQAELGRRGWPDLNVDVNTVQVQISALRRALGDDRDLIVTVPGFGYRFAAEVHTNSLAHAQEPVTAAAAAATTTAAAAPLRGSRLPGEPAGAGAPRAAQPAFAGGASGGVSSGASGGVSGGTARTPQQFTPFIGRHAELSEVLGLMSIARLITLVGATGTGKARLAHEAARRLAARFRDGVVPVALSPLASEEAFASALALALNLPAGAAQTPLARLLDGLRERDVLLVIDCNACNDGRHEHARNRALAAEIIDAVLTAGPNVRAIVTASAPLGLRNEEVVTLGPLRTPEQPQVNATLAPEYDALRLLFARLAILSARRDRQRMAAPASPRPLSGNALLAALDGGAMPQAAIDAAVSITQLLAGVPLALELAAATIDHDLRAGEPLEAAMSRYAQCLEALIGPRIETPGVAHPRSAPIALAFDLHVARLDRRARLHLLRLAMFAGEFPRCAAIGLLTACDPPASGEWSGDTPSDTHNAMSEAIRGDALADASLDALTEAGLVEELDSSGQWMLHIRRPIRHLARDMLRDAGELDRTAHALAAGLPVRLNAHRKRGERAHIDALDMSDLEDLRAALQWCVECGRFDTAIALLECSAWLWARLSLEREYLQRGRAVLAGVQAGATPRRRDEMRLHAILASALPLAHAPVAQAIAAWETVYELANACADSAFRERALTGLIVCCSEAGDARRAAELQARYDRIVRASQARNGAAAR</sequence>